<dbReference type="AlphaFoldDB" id="A0AAV1PGF8"/>
<keyword evidence="3" id="KW-1185">Reference proteome</keyword>
<proteinExistence type="predicted"/>
<protein>
    <submittedName>
        <fullName evidence="2">Uncharacterized protein</fullName>
    </submittedName>
</protein>
<name>A0AAV1PGF8_SCOSC</name>
<accession>A0AAV1PGF8</accession>
<comment type="caution">
    <text evidence="2">The sequence shown here is derived from an EMBL/GenBank/DDBJ whole genome shotgun (WGS) entry which is preliminary data.</text>
</comment>
<feature type="region of interest" description="Disordered" evidence="1">
    <location>
        <begin position="1"/>
        <end position="44"/>
    </location>
</feature>
<reference evidence="2 3" key="1">
    <citation type="submission" date="2024-01" db="EMBL/GenBank/DDBJ databases">
        <authorList>
            <person name="Alioto T."/>
            <person name="Alioto T."/>
            <person name="Gomez Garrido J."/>
        </authorList>
    </citation>
    <scope>NUCLEOTIDE SEQUENCE [LARGE SCALE GENOMIC DNA]</scope>
</reference>
<dbReference type="EMBL" id="CAWUFR010000166">
    <property type="protein sequence ID" value="CAK6970857.1"/>
    <property type="molecule type" value="Genomic_DNA"/>
</dbReference>
<organism evidence="2 3">
    <name type="scientific">Scomber scombrus</name>
    <name type="common">Atlantic mackerel</name>
    <name type="synonym">Scomber vernalis</name>
    <dbReference type="NCBI Taxonomy" id="13677"/>
    <lineage>
        <taxon>Eukaryota</taxon>
        <taxon>Metazoa</taxon>
        <taxon>Chordata</taxon>
        <taxon>Craniata</taxon>
        <taxon>Vertebrata</taxon>
        <taxon>Euteleostomi</taxon>
        <taxon>Actinopterygii</taxon>
        <taxon>Neopterygii</taxon>
        <taxon>Teleostei</taxon>
        <taxon>Neoteleostei</taxon>
        <taxon>Acanthomorphata</taxon>
        <taxon>Pelagiaria</taxon>
        <taxon>Scombriformes</taxon>
        <taxon>Scombridae</taxon>
        <taxon>Scomber</taxon>
    </lineage>
</organism>
<sequence length="118" mass="13631">MPRRYSNAHKNSIHQDERNLLRTESATKGGELVSETGHETAHNNLRSRAAAVKYDITASQEQDPLNLIFPLRCEQRRGRRAGAEHVSFIACKMTQINKNKHFYEYVLHFQQMHVSVTL</sequence>
<gene>
    <name evidence="2" type="ORF">FSCOSCO3_A021724</name>
</gene>
<evidence type="ECO:0000313" key="2">
    <source>
        <dbReference type="EMBL" id="CAK6970857.1"/>
    </source>
</evidence>
<dbReference type="Proteomes" id="UP001314229">
    <property type="component" value="Unassembled WGS sequence"/>
</dbReference>
<evidence type="ECO:0000313" key="3">
    <source>
        <dbReference type="Proteomes" id="UP001314229"/>
    </source>
</evidence>
<evidence type="ECO:0000256" key="1">
    <source>
        <dbReference type="SAM" id="MobiDB-lite"/>
    </source>
</evidence>